<dbReference type="EMBL" id="JAAAXW010000012">
    <property type="protein sequence ID" value="KAF9550260.1"/>
    <property type="molecule type" value="Genomic_DNA"/>
</dbReference>
<feature type="chain" id="PRO_5040160304" description="SCP domain-containing protein" evidence="1">
    <location>
        <begin position="21"/>
        <end position="242"/>
    </location>
</feature>
<keyword evidence="1" id="KW-0732">Signal</keyword>
<keyword evidence="4" id="KW-1185">Reference proteome</keyword>
<dbReference type="PRINTS" id="PR00837">
    <property type="entry name" value="V5TPXLIKE"/>
</dbReference>
<dbReference type="SUPFAM" id="SSF55797">
    <property type="entry name" value="PR-1-like"/>
    <property type="match status" value="1"/>
</dbReference>
<dbReference type="Gene3D" id="3.40.33.10">
    <property type="entry name" value="CAP"/>
    <property type="match status" value="1"/>
</dbReference>
<dbReference type="InterPro" id="IPR035940">
    <property type="entry name" value="CAP_sf"/>
</dbReference>
<dbReference type="PROSITE" id="PS01010">
    <property type="entry name" value="CRISP_2"/>
    <property type="match status" value="1"/>
</dbReference>
<evidence type="ECO:0000313" key="4">
    <source>
        <dbReference type="Proteomes" id="UP000723463"/>
    </source>
</evidence>
<organism evidence="3 4">
    <name type="scientific">Mortierella hygrophila</name>
    <dbReference type="NCBI Taxonomy" id="979708"/>
    <lineage>
        <taxon>Eukaryota</taxon>
        <taxon>Fungi</taxon>
        <taxon>Fungi incertae sedis</taxon>
        <taxon>Mucoromycota</taxon>
        <taxon>Mortierellomycotina</taxon>
        <taxon>Mortierellomycetes</taxon>
        <taxon>Mortierellales</taxon>
        <taxon>Mortierellaceae</taxon>
        <taxon>Mortierella</taxon>
    </lineage>
</organism>
<dbReference type="PANTHER" id="PTHR10334">
    <property type="entry name" value="CYSTEINE-RICH SECRETORY PROTEIN-RELATED"/>
    <property type="match status" value="1"/>
</dbReference>
<name>A0A9P6FFT4_9FUNG</name>
<sequence length="242" mass="26567">MKIPSAILATVALLVASVSAQQESLDVATQPVAATIPEVTVSEQSSVEPTMAEPIGFINTGKGRLLPFTSSEFEAIERGEWPQSLPASEIPETTDEKFKASGLSGEEIQGILDHHNYYRSLHGAPALSWNWEAANFGENWLQYCAFQHSGGKFGENLAAGYSDFPAAIRGWYDEVSKYNFNSPGFASGTGHFTQVVWKGTRSVGCAKRACSRWTIYICNYDPPGNIVSWDNAYFRDNVGPRW</sequence>
<dbReference type="Pfam" id="PF00188">
    <property type="entry name" value="CAP"/>
    <property type="match status" value="1"/>
</dbReference>
<dbReference type="GO" id="GO:0005576">
    <property type="term" value="C:extracellular region"/>
    <property type="evidence" value="ECO:0007669"/>
    <property type="project" value="InterPro"/>
</dbReference>
<protein>
    <recommendedName>
        <fullName evidence="2">SCP domain-containing protein</fullName>
    </recommendedName>
</protein>
<reference evidence="3" key="1">
    <citation type="journal article" date="2020" name="Fungal Divers.">
        <title>Resolving the Mortierellaceae phylogeny through synthesis of multi-gene phylogenetics and phylogenomics.</title>
        <authorList>
            <person name="Vandepol N."/>
            <person name="Liber J."/>
            <person name="Desiro A."/>
            <person name="Na H."/>
            <person name="Kennedy M."/>
            <person name="Barry K."/>
            <person name="Grigoriev I.V."/>
            <person name="Miller A.N."/>
            <person name="O'Donnell K."/>
            <person name="Stajich J.E."/>
            <person name="Bonito G."/>
        </authorList>
    </citation>
    <scope>NUCLEOTIDE SEQUENCE</scope>
    <source>
        <strain evidence="3">NRRL 2591</strain>
    </source>
</reference>
<feature type="domain" description="SCP" evidence="2">
    <location>
        <begin position="106"/>
        <end position="228"/>
    </location>
</feature>
<proteinExistence type="predicted"/>
<dbReference type="InterPro" id="IPR014044">
    <property type="entry name" value="CAP_dom"/>
</dbReference>
<accession>A0A9P6FFT4</accession>
<dbReference type="PROSITE" id="PS01009">
    <property type="entry name" value="CRISP_1"/>
    <property type="match status" value="1"/>
</dbReference>
<evidence type="ECO:0000259" key="2">
    <source>
        <dbReference type="SMART" id="SM00198"/>
    </source>
</evidence>
<dbReference type="AlphaFoldDB" id="A0A9P6FFT4"/>
<evidence type="ECO:0000256" key="1">
    <source>
        <dbReference type="SAM" id="SignalP"/>
    </source>
</evidence>
<dbReference type="SMART" id="SM00198">
    <property type="entry name" value="SCP"/>
    <property type="match status" value="1"/>
</dbReference>
<gene>
    <name evidence="3" type="ORF">EC957_001167</name>
</gene>
<comment type="caution">
    <text evidence="3">The sequence shown here is derived from an EMBL/GenBank/DDBJ whole genome shotgun (WGS) entry which is preliminary data.</text>
</comment>
<dbReference type="InterPro" id="IPR001283">
    <property type="entry name" value="CRISP-related"/>
</dbReference>
<feature type="signal peptide" evidence="1">
    <location>
        <begin position="1"/>
        <end position="20"/>
    </location>
</feature>
<dbReference type="InterPro" id="IPR018244">
    <property type="entry name" value="Allrgn_V5/Tpx1_CS"/>
</dbReference>
<dbReference type="Proteomes" id="UP000723463">
    <property type="component" value="Unassembled WGS sequence"/>
</dbReference>
<evidence type="ECO:0000313" key="3">
    <source>
        <dbReference type="EMBL" id="KAF9550260.1"/>
    </source>
</evidence>